<feature type="compositionally biased region" description="Basic residues" evidence="1">
    <location>
        <begin position="13"/>
        <end position="24"/>
    </location>
</feature>
<evidence type="ECO:0000256" key="1">
    <source>
        <dbReference type="SAM" id="MobiDB-lite"/>
    </source>
</evidence>
<dbReference type="Pfam" id="PF11228">
    <property type="entry name" value="DUF3027"/>
    <property type="match status" value="1"/>
</dbReference>
<evidence type="ECO:0000313" key="3">
    <source>
        <dbReference type="Proteomes" id="UP001223646"/>
    </source>
</evidence>
<reference evidence="2" key="1">
    <citation type="submission" date="2023-05" db="EMBL/GenBank/DDBJ databases">
        <authorList>
            <person name="Du J."/>
        </authorList>
    </citation>
    <scope>NUCLEOTIDE SEQUENCE</scope>
    <source>
        <strain evidence="2">UMB1064</strain>
    </source>
</reference>
<dbReference type="EMBL" id="JASOOY020000017">
    <property type="protein sequence ID" value="MEO3716965.1"/>
    <property type="molecule type" value="Genomic_DNA"/>
</dbReference>
<protein>
    <submittedName>
        <fullName evidence="2">DUF3027 domain-containing protein</fullName>
    </submittedName>
</protein>
<proteinExistence type="predicted"/>
<feature type="non-terminal residue" evidence="2">
    <location>
        <position position="1"/>
    </location>
</feature>
<dbReference type="InterPro" id="IPR021391">
    <property type="entry name" value="DUF3027"/>
</dbReference>
<gene>
    <name evidence="2" type="ORF">QP460_005110</name>
</gene>
<dbReference type="Proteomes" id="UP001223646">
    <property type="component" value="Unassembled WGS sequence"/>
</dbReference>
<feature type="region of interest" description="Disordered" evidence="1">
    <location>
        <begin position="1"/>
        <end position="26"/>
    </location>
</feature>
<reference evidence="2" key="2">
    <citation type="submission" date="2024-05" db="EMBL/GenBank/DDBJ databases">
        <authorList>
            <person name="Wolfe A."/>
        </authorList>
    </citation>
    <scope>NUCLEOTIDE SEQUENCE</scope>
    <source>
        <strain evidence="2">UMB1064</strain>
    </source>
</reference>
<organism evidence="2 3">
    <name type="scientific">Corynebacterium amycolatum</name>
    <dbReference type="NCBI Taxonomy" id="43765"/>
    <lineage>
        <taxon>Bacteria</taxon>
        <taxon>Bacillati</taxon>
        <taxon>Actinomycetota</taxon>
        <taxon>Actinomycetes</taxon>
        <taxon>Mycobacteriales</taxon>
        <taxon>Corynebacteriaceae</taxon>
        <taxon>Corynebacterium</taxon>
    </lineage>
</organism>
<name>A0AAW9SWL9_CORAY</name>
<dbReference type="AlphaFoldDB" id="A0AAW9SWL9"/>
<feature type="region of interest" description="Disordered" evidence="1">
    <location>
        <begin position="146"/>
        <end position="165"/>
    </location>
</feature>
<feature type="compositionally biased region" description="Basic and acidic residues" evidence="1">
    <location>
        <begin position="148"/>
        <end position="158"/>
    </location>
</feature>
<accession>A0AAW9SWL9</accession>
<evidence type="ECO:0000313" key="2">
    <source>
        <dbReference type="EMBL" id="MEO3716965.1"/>
    </source>
</evidence>
<dbReference type="RefSeq" id="WP_347658474.1">
    <property type="nucleotide sequence ID" value="NZ_JASOOY020000017.1"/>
</dbReference>
<sequence>LHSRIGNVTENRRRSRNSRRRGKVMNHQAVDTARTAIEELGEGPAGAHTGVSVVGEGVAVHRFAADLPGYRGWEWHVVVACAPGTQQATVSEVALVPGETALQAPEWVPYEERLRPGDLGPRDLLPAAVGDERLDGDDLQTRTLSARGVEDTEQRWEEGDTGPESDFAREALHRCRTCAFMVPLTGPLGKNWGVCVNEWTFDATAVSFDHGCGAHSAIPEVTGQGAPVAEPYQDSHL</sequence>
<comment type="caution">
    <text evidence="2">The sequence shown here is derived from an EMBL/GenBank/DDBJ whole genome shotgun (WGS) entry which is preliminary data.</text>
</comment>